<evidence type="ECO:0000313" key="2">
    <source>
        <dbReference type="EMBL" id="GAA0569479.1"/>
    </source>
</evidence>
<comment type="caution">
    <text evidence="2">The sequence shown here is derived from an EMBL/GenBank/DDBJ whole genome shotgun (WGS) entry which is preliminary data.</text>
</comment>
<keyword evidence="3" id="KW-1185">Reference proteome</keyword>
<proteinExistence type="predicted"/>
<accession>A0ABP3PS21</accession>
<protein>
    <recommendedName>
        <fullName evidence="4">Polysaccharide chain length determinant N-terminal domain-containing protein</fullName>
    </recommendedName>
</protein>
<dbReference type="Proteomes" id="UP001499951">
    <property type="component" value="Unassembled WGS sequence"/>
</dbReference>
<evidence type="ECO:0000256" key="1">
    <source>
        <dbReference type="SAM" id="Phobius"/>
    </source>
</evidence>
<gene>
    <name evidence="2" type="ORF">GCM10008942_17710</name>
</gene>
<dbReference type="EMBL" id="BAAADD010000004">
    <property type="protein sequence ID" value="GAA0569479.1"/>
    <property type="molecule type" value="Genomic_DNA"/>
</dbReference>
<evidence type="ECO:0000313" key="3">
    <source>
        <dbReference type="Proteomes" id="UP001499951"/>
    </source>
</evidence>
<reference evidence="3" key="1">
    <citation type="journal article" date="2019" name="Int. J. Syst. Evol. Microbiol.">
        <title>The Global Catalogue of Microorganisms (GCM) 10K type strain sequencing project: providing services to taxonomists for standard genome sequencing and annotation.</title>
        <authorList>
            <consortium name="The Broad Institute Genomics Platform"/>
            <consortium name="The Broad Institute Genome Sequencing Center for Infectious Disease"/>
            <person name="Wu L."/>
            <person name="Ma J."/>
        </authorList>
    </citation>
    <scope>NUCLEOTIDE SEQUENCE [LARGE SCALE GENOMIC DNA]</scope>
    <source>
        <strain evidence="3">JCM 15089</strain>
    </source>
</reference>
<keyword evidence="1" id="KW-0812">Transmembrane</keyword>
<keyword evidence="1" id="KW-1133">Transmembrane helix</keyword>
<name>A0ABP3PS21_9PROT</name>
<feature type="transmembrane region" description="Helical" evidence="1">
    <location>
        <begin position="269"/>
        <end position="293"/>
    </location>
</feature>
<sequence length="304" mass="33243">MLFVFVVLFFLFYAVSKPTYVATAVIGPPNPSPINSMLNSMTGLPKATTGLTSRLLGGGGNGGNDPFQEYQQLLQTPRLVNELAEHDGVLQVVFGGLWDTEKKVWMEPGGLSRFTAPIKRLMHRPVATHPNSIMLAQYLKSHLSIDQAGSVGQSATASFAGLGSSNYLVLSLRSDRPEKAELLLSKILFRADNIIRQEQMRDVDARIKYIESELLRVTQSEQRSALIQTMANQEDIKVMMVADKRFAYVLVSPPYASPIPVSPGSPGKALMITAAVSVIVWAGLVLLGAWWPWCGRLIAPFGRG</sequence>
<keyword evidence="1" id="KW-0472">Membrane</keyword>
<evidence type="ECO:0008006" key="4">
    <source>
        <dbReference type="Google" id="ProtNLM"/>
    </source>
</evidence>
<organism evidence="2 3">
    <name type="scientific">Rhizomicrobium electricum</name>
    <dbReference type="NCBI Taxonomy" id="480070"/>
    <lineage>
        <taxon>Bacteria</taxon>
        <taxon>Pseudomonadati</taxon>
        <taxon>Pseudomonadota</taxon>
        <taxon>Alphaproteobacteria</taxon>
        <taxon>Micropepsales</taxon>
        <taxon>Micropepsaceae</taxon>
        <taxon>Rhizomicrobium</taxon>
    </lineage>
</organism>